<keyword evidence="2" id="KW-0732">Signal</keyword>
<dbReference type="PANTHER" id="PTHR46751">
    <property type="entry name" value="EPPIN"/>
    <property type="match status" value="1"/>
</dbReference>
<evidence type="ECO:0000256" key="2">
    <source>
        <dbReference type="SAM" id="SignalP"/>
    </source>
</evidence>
<sequence length="89" mass="9935">MIALLPLLLLCVANLSQVNAVEYGCNSGEEDVCNLPMRTGPCLAYFRVWGYNRALDRCESFIYGGCGGNANRFKEKKECERACVKNLHL</sequence>
<proteinExistence type="predicted"/>
<reference evidence="4" key="2">
    <citation type="submission" date="2014-06" db="EMBL/GenBank/DDBJ databases">
        <authorList>
            <person name="Aslett M."/>
        </authorList>
    </citation>
    <scope>NUCLEOTIDE SEQUENCE</scope>
</reference>
<dbReference type="GO" id="GO:0004867">
    <property type="term" value="F:serine-type endopeptidase inhibitor activity"/>
    <property type="evidence" value="ECO:0007669"/>
    <property type="project" value="InterPro"/>
</dbReference>
<feature type="domain" description="BPTI/Kunitz inhibitor" evidence="3">
    <location>
        <begin position="33"/>
        <end position="83"/>
    </location>
</feature>
<dbReference type="SMART" id="SM00131">
    <property type="entry name" value="KU"/>
    <property type="match status" value="1"/>
</dbReference>
<evidence type="ECO:0000313" key="4">
    <source>
        <dbReference type="EMBL" id="CDS20671.1"/>
    </source>
</evidence>
<evidence type="ECO:0000256" key="1">
    <source>
        <dbReference type="ARBA" id="ARBA00023157"/>
    </source>
</evidence>
<dbReference type="SUPFAM" id="SSF57362">
    <property type="entry name" value="BPTI-like"/>
    <property type="match status" value="1"/>
</dbReference>
<dbReference type="InterPro" id="IPR002223">
    <property type="entry name" value="Kunitz_BPTI"/>
</dbReference>
<evidence type="ECO:0000313" key="5">
    <source>
        <dbReference type="Proteomes" id="UP000492820"/>
    </source>
</evidence>
<reference evidence="4 5" key="1">
    <citation type="journal article" date="2013" name="Nature">
        <title>The genomes of four tapeworm species reveal adaptations to parasitism.</title>
        <authorList>
            <person name="Tsai I.J."/>
            <person name="Zarowiecki M."/>
            <person name="Holroyd N."/>
            <person name="Garciarrubio A."/>
            <person name="Sanchez-Flores A."/>
            <person name="Brooks K.L."/>
            <person name="Tracey A."/>
            <person name="Bobes R.J."/>
            <person name="Fragoso G."/>
            <person name="Sciutto E."/>
            <person name="Aslett M."/>
            <person name="Beasley H."/>
            <person name="Bennett H.M."/>
            <person name="Cai J."/>
            <person name="Camicia F."/>
            <person name="Clark R."/>
            <person name="Cucher M."/>
            <person name="De Silva N."/>
            <person name="Day T.A."/>
            <person name="Deplazes P."/>
            <person name="Estrada K."/>
            <person name="Fernandez C."/>
            <person name="Holland P.W."/>
            <person name="Hou J."/>
            <person name="Hu S."/>
            <person name="Huckvale T."/>
            <person name="Hung S.S."/>
            <person name="Kamenetzky L."/>
            <person name="Keane J.A."/>
            <person name="Kiss F."/>
            <person name="Koziol U."/>
            <person name="Lambert O."/>
            <person name="Liu K."/>
            <person name="Luo X."/>
            <person name="Luo Y."/>
            <person name="Macchiaroli N."/>
            <person name="Nichol S."/>
            <person name="Paps J."/>
            <person name="Parkinson J."/>
            <person name="Pouchkina-Stantcheva N."/>
            <person name="Riddiford N."/>
            <person name="Rosenzvit M."/>
            <person name="Salinas G."/>
            <person name="Wasmuth J.D."/>
            <person name="Zamanian M."/>
            <person name="Zheng Y."/>
            <person name="Cai X."/>
            <person name="Soberon X."/>
            <person name="Olson P.D."/>
            <person name="Laclette J.P."/>
            <person name="Brehm K."/>
            <person name="Berriman M."/>
            <person name="Garciarrubio A."/>
            <person name="Bobes R.J."/>
            <person name="Fragoso G."/>
            <person name="Sanchez-Flores A."/>
            <person name="Estrada K."/>
            <person name="Cevallos M.A."/>
            <person name="Morett E."/>
            <person name="Gonzalez V."/>
            <person name="Portillo T."/>
            <person name="Ochoa-Leyva A."/>
            <person name="Jose M.V."/>
            <person name="Sciutto E."/>
            <person name="Landa A."/>
            <person name="Jimenez L."/>
            <person name="Valdes V."/>
            <person name="Carrero J.C."/>
            <person name="Larralde C."/>
            <person name="Morales-Montor J."/>
            <person name="Limon-Lason J."/>
            <person name="Soberon X."/>
            <person name="Laclette J.P."/>
        </authorList>
    </citation>
    <scope>NUCLEOTIDE SEQUENCE [LARGE SCALE GENOMIC DNA]</scope>
</reference>
<organism evidence="4">
    <name type="scientific">Echinococcus granulosus</name>
    <name type="common">Hydatid tapeworm</name>
    <dbReference type="NCBI Taxonomy" id="6210"/>
    <lineage>
        <taxon>Eukaryota</taxon>
        <taxon>Metazoa</taxon>
        <taxon>Spiralia</taxon>
        <taxon>Lophotrochozoa</taxon>
        <taxon>Platyhelminthes</taxon>
        <taxon>Cestoda</taxon>
        <taxon>Eucestoda</taxon>
        <taxon>Cyclophyllidea</taxon>
        <taxon>Taeniidae</taxon>
        <taxon>Echinococcus</taxon>
        <taxon>Echinococcus granulosus group</taxon>
    </lineage>
</organism>
<dbReference type="OrthoDB" id="4473401at2759"/>
<evidence type="ECO:0000259" key="3">
    <source>
        <dbReference type="PROSITE" id="PS50279"/>
    </source>
</evidence>
<dbReference type="CDD" id="cd00109">
    <property type="entry name" value="Kunitz-type"/>
    <property type="match status" value="1"/>
</dbReference>
<feature type="chain" id="PRO_5033210157" evidence="2">
    <location>
        <begin position="21"/>
        <end position="89"/>
    </location>
</feature>
<keyword evidence="1" id="KW-1015">Disulfide bond</keyword>
<dbReference type="AlphaFoldDB" id="A0A068WQ80"/>
<dbReference type="PROSITE" id="PS00280">
    <property type="entry name" value="BPTI_KUNITZ_1"/>
    <property type="match status" value="1"/>
</dbReference>
<dbReference type="Gene3D" id="4.10.410.10">
    <property type="entry name" value="Pancreatic trypsin inhibitor Kunitz domain"/>
    <property type="match status" value="1"/>
</dbReference>
<dbReference type="WBParaSite" id="EgrG_001136500">
    <property type="protein sequence ID" value="EgrG_001136500"/>
    <property type="gene ID" value="EgrG_001136500"/>
</dbReference>
<name>A0A068WQ80_ECHGR</name>
<gene>
    <name evidence="4" type="ORF">EgrG_001136500</name>
</gene>
<dbReference type="Pfam" id="PF00014">
    <property type="entry name" value="Kunitz_BPTI"/>
    <property type="match status" value="1"/>
</dbReference>
<dbReference type="PRINTS" id="PR00759">
    <property type="entry name" value="BASICPTASE"/>
</dbReference>
<dbReference type="FunFam" id="4.10.410.10:FF:000020">
    <property type="entry name" value="Collagen, type VI, alpha 3"/>
    <property type="match status" value="1"/>
</dbReference>
<dbReference type="EMBL" id="LK028581">
    <property type="protein sequence ID" value="CDS20671.1"/>
    <property type="molecule type" value="Genomic_DNA"/>
</dbReference>
<dbReference type="InterPro" id="IPR051388">
    <property type="entry name" value="Serpin_venom_toxin"/>
</dbReference>
<dbReference type="PANTHER" id="PTHR46751:SF1">
    <property type="entry name" value="WAP FOUR-DISULFIDE CORE DOMAIN PROTEIN 6A"/>
    <property type="match status" value="1"/>
</dbReference>
<dbReference type="Proteomes" id="UP000492820">
    <property type="component" value="Unassembled WGS sequence"/>
</dbReference>
<dbReference type="InterPro" id="IPR036880">
    <property type="entry name" value="Kunitz_BPTI_sf"/>
</dbReference>
<accession>A0A068WQ80</accession>
<protein>
    <submittedName>
        <fullName evidence="4 6">WAP kazal immunoglobulin kunitz and NTR</fullName>
    </submittedName>
</protein>
<feature type="signal peptide" evidence="2">
    <location>
        <begin position="1"/>
        <end position="20"/>
    </location>
</feature>
<evidence type="ECO:0000313" key="6">
    <source>
        <dbReference type="WBParaSite" id="EgrG_001136500"/>
    </source>
</evidence>
<dbReference type="InterPro" id="IPR020901">
    <property type="entry name" value="Prtase_inh_Kunz-CS"/>
</dbReference>
<dbReference type="PROSITE" id="PS50279">
    <property type="entry name" value="BPTI_KUNITZ_2"/>
    <property type="match status" value="1"/>
</dbReference>
<reference evidence="6" key="3">
    <citation type="submission" date="2020-10" db="UniProtKB">
        <authorList>
            <consortium name="WormBaseParasite"/>
        </authorList>
    </citation>
    <scope>IDENTIFICATION</scope>
</reference>